<dbReference type="GO" id="GO:0000981">
    <property type="term" value="F:DNA-binding transcription factor activity, RNA polymerase II-specific"/>
    <property type="evidence" value="ECO:0007669"/>
    <property type="project" value="TreeGrafter"/>
</dbReference>
<dbReference type="Proteomes" id="UP000093000">
    <property type="component" value="Unassembled WGS sequence"/>
</dbReference>
<evidence type="ECO:0000256" key="3">
    <source>
        <dbReference type="ARBA" id="ARBA00022771"/>
    </source>
</evidence>
<evidence type="ECO:0000256" key="4">
    <source>
        <dbReference type="ARBA" id="ARBA00022833"/>
    </source>
</evidence>
<dbReference type="InterPro" id="IPR039355">
    <property type="entry name" value="Transcription_factor_GATA"/>
</dbReference>
<feature type="compositionally biased region" description="Polar residues" evidence="8">
    <location>
        <begin position="39"/>
        <end position="54"/>
    </location>
</feature>
<keyword evidence="11" id="KW-1185">Reference proteome</keyword>
<name>A0A1C7N0W8_9FUNG</name>
<evidence type="ECO:0000256" key="6">
    <source>
        <dbReference type="PROSITE-ProRule" id="PRU00094"/>
    </source>
</evidence>
<dbReference type="PANTHER" id="PTHR10071:SF281">
    <property type="entry name" value="BOX A-BINDING FACTOR-RELATED"/>
    <property type="match status" value="1"/>
</dbReference>
<dbReference type="OrthoDB" id="515401at2759"/>
<keyword evidence="5" id="KW-0539">Nucleus</keyword>
<feature type="region of interest" description="Disordered" evidence="8">
    <location>
        <begin position="179"/>
        <end position="206"/>
    </location>
</feature>
<protein>
    <recommendedName>
        <fullName evidence="9">GATA-type domain-containing protein</fullName>
    </recommendedName>
</protein>
<feature type="compositionally biased region" description="Low complexity" evidence="8">
    <location>
        <begin position="182"/>
        <end position="204"/>
    </location>
</feature>
<dbReference type="SUPFAM" id="SSF57716">
    <property type="entry name" value="Glucocorticoid receptor-like (DNA-binding domain)"/>
    <property type="match status" value="1"/>
</dbReference>
<dbReference type="PANTHER" id="PTHR10071">
    <property type="entry name" value="TRANSCRIPTION FACTOR GATA FAMILY MEMBER"/>
    <property type="match status" value="1"/>
</dbReference>
<dbReference type="SMART" id="SM00401">
    <property type="entry name" value="ZnF_GATA"/>
    <property type="match status" value="1"/>
</dbReference>
<evidence type="ECO:0000256" key="8">
    <source>
        <dbReference type="SAM" id="MobiDB-lite"/>
    </source>
</evidence>
<sequence>MKGDNYMHYLGDNSDQADLFDKNAFSDLLQQFEPSSISHAQDFTFPSPTLSVDSHQSDQKTSRSNDMANLLDPQFLQHLSSSFHSSRQDGLDQFVQFEEENMTQEDDKEQDLKEKMELLKKNKSAHKPVRSQRQLECFNCHVTKTPLWRRTPDRAHSLCNACGLYYKQYNTHRPLHIRQKHQSNQTKQAAAAASLSTAPSSPQQDKVMPMNIDLEQTEEQSASVCQHCHHARSSLVNDVGQAVCNTCHLLANIPVIGQKRNSTDALMEENPGDESNKMQRLLQQQSLVFPSIVVPNSNEPVPSVLQRQPEEPSGQHDDTRFKSLIARMSVQQMEGFLSMLERRCDILRSIIRNEGDNDNSITI</sequence>
<reference evidence="10 11" key="1">
    <citation type="submission" date="2016-03" db="EMBL/GenBank/DDBJ databases">
        <title>Choanephora cucurbitarum.</title>
        <authorList>
            <person name="Min B."/>
            <person name="Park H."/>
            <person name="Park J.-H."/>
            <person name="Shin H.-D."/>
            <person name="Choi I.-G."/>
        </authorList>
    </citation>
    <scope>NUCLEOTIDE SEQUENCE [LARGE SCALE GENOMIC DNA]</scope>
    <source>
        <strain evidence="10 11">KUS-F28377</strain>
    </source>
</reference>
<dbReference type="GO" id="GO:0045944">
    <property type="term" value="P:positive regulation of transcription by RNA polymerase II"/>
    <property type="evidence" value="ECO:0007669"/>
    <property type="project" value="TreeGrafter"/>
</dbReference>
<evidence type="ECO:0000256" key="2">
    <source>
        <dbReference type="ARBA" id="ARBA00022723"/>
    </source>
</evidence>
<dbReference type="STRING" id="101091.A0A1C7N0W8"/>
<dbReference type="InParanoid" id="A0A1C7N0W8"/>
<dbReference type="EMBL" id="LUGH01000787">
    <property type="protein sequence ID" value="OBZ82785.1"/>
    <property type="molecule type" value="Genomic_DNA"/>
</dbReference>
<evidence type="ECO:0000313" key="11">
    <source>
        <dbReference type="Proteomes" id="UP000093000"/>
    </source>
</evidence>
<evidence type="ECO:0000259" key="9">
    <source>
        <dbReference type="PROSITE" id="PS50114"/>
    </source>
</evidence>
<organism evidence="10 11">
    <name type="scientific">Choanephora cucurbitarum</name>
    <dbReference type="NCBI Taxonomy" id="101091"/>
    <lineage>
        <taxon>Eukaryota</taxon>
        <taxon>Fungi</taxon>
        <taxon>Fungi incertae sedis</taxon>
        <taxon>Mucoromycota</taxon>
        <taxon>Mucoromycotina</taxon>
        <taxon>Mucoromycetes</taxon>
        <taxon>Mucorales</taxon>
        <taxon>Mucorineae</taxon>
        <taxon>Choanephoraceae</taxon>
        <taxon>Choanephoroideae</taxon>
        <taxon>Choanephora</taxon>
    </lineage>
</organism>
<dbReference type="GO" id="GO:0000122">
    <property type="term" value="P:negative regulation of transcription by RNA polymerase II"/>
    <property type="evidence" value="ECO:0007669"/>
    <property type="project" value="TreeGrafter"/>
</dbReference>
<dbReference type="Gene3D" id="3.30.50.10">
    <property type="entry name" value="Erythroid Transcription Factor GATA-1, subunit A"/>
    <property type="match status" value="1"/>
</dbReference>
<comment type="subcellular location">
    <subcellularLocation>
        <location evidence="1">Nucleus</location>
    </subcellularLocation>
</comment>
<dbReference type="PROSITE" id="PS50114">
    <property type="entry name" value="GATA_ZN_FINGER_2"/>
    <property type="match status" value="1"/>
</dbReference>
<dbReference type="GO" id="GO:0005634">
    <property type="term" value="C:nucleus"/>
    <property type="evidence" value="ECO:0007669"/>
    <property type="project" value="UniProtKB-SubCell"/>
</dbReference>
<dbReference type="AlphaFoldDB" id="A0A1C7N0W8"/>
<dbReference type="CDD" id="cd00202">
    <property type="entry name" value="ZnF_GATA"/>
    <property type="match status" value="1"/>
</dbReference>
<evidence type="ECO:0000256" key="1">
    <source>
        <dbReference type="ARBA" id="ARBA00004123"/>
    </source>
</evidence>
<gene>
    <name evidence="10" type="ORF">A0J61_09164</name>
</gene>
<feature type="domain" description="GATA-type" evidence="9">
    <location>
        <begin position="131"/>
        <end position="187"/>
    </location>
</feature>
<keyword evidence="7" id="KW-0175">Coiled coil</keyword>
<evidence type="ECO:0000256" key="5">
    <source>
        <dbReference type="ARBA" id="ARBA00023242"/>
    </source>
</evidence>
<feature type="coiled-coil region" evidence="7">
    <location>
        <begin position="95"/>
        <end position="122"/>
    </location>
</feature>
<comment type="caution">
    <text evidence="10">The sequence shown here is derived from an EMBL/GenBank/DDBJ whole genome shotgun (WGS) entry which is preliminary data.</text>
</comment>
<evidence type="ECO:0000256" key="7">
    <source>
        <dbReference type="SAM" id="Coils"/>
    </source>
</evidence>
<evidence type="ECO:0000313" key="10">
    <source>
        <dbReference type="EMBL" id="OBZ82785.1"/>
    </source>
</evidence>
<keyword evidence="2" id="KW-0479">Metal-binding</keyword>
<feature type="region of interest" description="Disordered" evidence="8">
    <location>
        <begin position="39"/>
        <end position="65"/>
    </location>
</feature>
<keyword evidence="3 6" id="KW-0863">Zinc-finger</keyword>
<keyword evidence="4" id="KW-0862">Zinc</keyword>
<dbReference type="InterPro" id="IPR013088">
    <property type="entry name" value="Znf_NHR/GATA"/>
</dbReference>
<dbReference type="GO" id="GO:0000978">
    <property type="term" value="F:RNA polymerase II cis-regulatory region sequence-specific DNA binding"/>
    <property type="evidence" value="ECO:0007669"/>
    <property type="project" value="TreeGrafter"/>
</dbReference>
<accession>A0A1C7N0W8</accession>
<dbReference type="Pfam" id="PF00320">
    <property type="entry name" value="GATA"/>
    <property type="match status" value="1"/>
</dbReference>
<dbReference type="InterPro" id="IPR000679">
    <property type="entry name" value="Znf_GATA"/>
</dbReference>
<dbReference type="GO" id="GO:0008270">
    <property type="term" value="F:zinc ion binding"/>
    <property type="evidence" value="ECO:0007669"/>
    <property type="project" value="UniProtKB-KW"/>
</dbReference>
<proteinExistence type="predicted"/>